<organism evidence="4">
    <name type="scientific">Ixodes ricinus</name>
    <name type="common">Common tick</name>
    <name type="synonym">Acarus ricinus</name>
    <dbReference type="NCBI Taxonomy" id="34613"/>
    <lineage>
        <taxon>Eukaryota</taxon>
        <taxon>Metazoa</taxon>
        <taxon>Ecdysozoa</taxon>
        <taxon>Arthropoda</taxon>
        <taxon>Chelicerata</taxon>
        <taxon>Arachnida</taxon>
        <taxon>Acari</taxon>
        <taxon>Parasitiformes</taxon>
        <taxon>Ixodida</taxon>
        <taxon>Ixodoidea</taxon>
        <taxon>Ixodidae</taxon>
        <taxon>Ixodinae</taxon>
        <taxon>Ixodes</taxon>
    </lineage>
</organism>
<reference evidence="4" key="1">
    <citation type="journal article" date="2015" name="PLoS Negl. Trop. Dis.">
        <title>Deep Sequencing Analysis of the Ixodes ricinus Haemocytome.</title>
        <authorList>
            <person name="Kotsyfakis M."/>
            <person name="Kopacek P."/>
            <person name="Franta Z."/>
            <person name="Pedra J.H."/>
            <person name="Ribeiro J.M."/>
        </authorList>
    </citation>
    <scope>NUCLEOTIDE SEQUENCE</scope>
</reference>
<dbReference type="AlphaFoldDB" id="A0A090X8G6"/>
<dbReference type="PANTHER" id="PTHR46306:SF1">
    <property type="entry name" value="BTB_POZ DOMAIN-CONTAINING PROTEIN 9"/>
    <property type="match status" value="1"/>
</dbReference>
<dbReference type="InterPro" id="IPR011705">
    <property type="entry name" value="BACK"/>
</dbReference>
<evidence type="ECO:0000259" key="3">
    <source>
        <dbReference type="PROSITE" id="PS50097"/>
    </source>
</evidence>
<dbReference type="InterPro" id="IPR011333">
    <property type="entry name" value="SKP1/BTB/POZ_sf"/>
</dbReference>
<protein>
    <recommendedName>
        <fullName evidence="1">BTB/POZ domain-containing protein 9</fullName>
    </recommendedName>
</protein>
<dbReference type="InterPro" id="IPR008979">
    <property type="entry name" value="Galactose-bd-like_sf"/>
</dbReference>
<dbReference type="PROSITE" id="PS50097">
    <property type="entry name" value="BTB"/>
    <property type="match status" value="1"/>
</dbReference>
<dbReference type="GO" id="GO:0050804">
    <property type="term" value="P:modulation of chemical synaptic transmission"/>
    <property type="evidence" value="ECO:0007669"/>
    <property type="project" value="TreeGrafter"/>
</dbReference>
<dbReference type="CDD" id="cd14822">
    <property type="entry name" value="BACK_BTBD9"/>
    <property type="match status" value="1"/>
</dbReference>
<dbReference type="GO" id="GO:0048512">
    <property type="term" value="P:circadian behavior"/>
    <property type="evidence" value="ECO:0007669"/>
    <property type="project" value="TreeGrafter"/>
</dbReference>
<feature type="compositionally biased region" description="Low complexity" evidence="2">
    <location>
        <begin position="564"/>
        <end position="577"/>
    </location>
</feature>
<dbReference type="Pfam" id="PF07707">
    <property type="entry name" value="BACK"/>
    <property type="match status" value="1"/>
</dbReference>
<dbReference type="SUPFAM" id="SSF49785">
    <property type="entry name" value="Galactose-binding domain-like"/>
    <property type="match status" value="2"/>
</dbReference>
<dbReference type="CDD" id="cd18287">
    <property type="entry name" value="BTB_POZ_BTBD9"/>
    <property type="match status" value="1"/>
</dbReference>
<dbReference type="FunFam" id="1.25.40.420:FF:000005">
    <property type="entry name" value="BTB/POZ domain-containing protein 9"/>
    <property type="match status" value="1"/>
</dbReference>
<dbReference type="SUPFAM" id="SSF54695">
    <property type="entry name" value="POZ domain"/>
    <property type="match status" value="1"/>
</dbReference>
<dbReference type="Pfam" id="PF00651">
    <property type="entry name" value="BTB"/>
    <property type="match status" value="1"/>
</dbReference>
<dbReference type="SMART" id="SM00875">
    <property type="entry name" value="BACK"/>
    <property type="match status" value="1"/>
</dbReference>
<name>A0A090X8G6_IXORI</name>
<dbReference type="GO" id="GO:0005737">
    <property type="term" value="C:cytoplasm"/>
    <property type="evidence" value="ECO:0007669"/>
    <property type="project" value="TreeGrafter"/>
</dbReference>
<feature type="region of interest" description="Disordered" evidence="2">
    <location>
        <begin position="552"/>
        <end position="611"/>
    </location>
</feature>
<dbReference type="GO" id="GO:0008344">
    <property type="term" value="P:adult locomotory behavior"/>
    <property type="evidence" value="ECO:0007669"/>
    <property type="project" value="TreeGrafter"/>
</dbReference>
<dbReference type="EMBL" id="GBIH01002731">
    <property type="protein sequence ID" value="JAC91979.1"/>
    <property type="molecule type" value="mRNA"/>
</dbReference>
<evidence type="ECO:0000313" key="4">
    <source>
        <dbReference type="EMBL" id="JAC91979.1"/>
    </source>
</evidence>
<dbReference type="FunFam" id="2.60.120.260:FF:000051">
    <property type="entry name" value="BTB/POZ domain-containing protein 9"/>
    <property type="match status" value="1"/>
</dbReference>
<feature type="compositionally biased region" description="Low complexity" evidence="2">
    <location>
        <begin position="586"/>
        <end position="600"/>
    </location>
</feature>
<accession>A0A090X8G6</accession>
<dbReference type="InterPro" id="IPR052407">
    <property type="entry name" value="BTB_POZ_domain_cont_9"/>
</dbReference>
<proteinExistence type="evidence at transcript level"/>
<feature type="non-terminal residue" evidence="4">
    <location>
        <position position="1"/>
    </location>
</feature>
<dbReference type="FunFam" id="3.30.710.10:FF:000042">
    <property type="entry name" value="BTB/POZ domain-containing protein 9"/>
    <property type="match status" value="1"/>
</dbReference>
<evidence type="ECO:0000256" key="1">
    <source>
        <dbReference type="ARBA" id="ARBA00020216"/>
    </source>
</evidence>
<dbReference type="InterPro" id="IPR034091">
    <property type="entry name" value="BTBD9_BACK-like_dom"/>
</dbReference>
<evidence type="ECO:0000256" key="2">
    <source>
        <dbReference type="SAM" id="MobiDB-lite"/>
    </source>
</evidence>
<dbReference type="SMART" id="SM00225">
    <property type="entry name" value="BTB"/>
    <property type="match status" value="1"/>
</dbReference>
<sequence>GQLNHVGWLAEHIGSLLLQPEYSDVTLVVGGARLPAHRLVLASCSSYFRALLYGGMRESQEKEVVLRDTPREAFELLLRYIYTGQLQLSGLKEDVVLEVLELSHLYGFLELEAGVSRFLEQVLGVRNVCRIYDRACLYQLGALAQACRLFVDRHAMAILNSDSFLNLSPVVLREMIGRDSFFAPEVDIFRAVCSWAAHNPSSDPKPILEMVRLPLLTVPELLNVVRPTDLVGPDCILDAIQLCTETRDADRPYRGSLLPAENVASVSHGAQVLAGEMRSALLDGDSQGYDMERGFTRHPIEDGGSGRRTGILVKLGSPCILNHLALLLWDRDNRAYSYYIEVSVDQKDWVRVVDHSKYLCRSWQKLYFKARVVQYIHIVGTHNTVNRVFHAVSLECRHVGEGAMPELEEGLVVPRENVATVSRCAYVVEGVSRSRNALINGETGKYDWDSGYTCHQLGNGAIVVQLAQPYCVDSMRLLLWDCDSRQYSYYVEVSVDQQNWTMVADRRQELCRSWQLLRFPRQPVVFVRIVGTHNTANEVFHCVHFECPAQSLETGGRPRRDGRSSGLPRTRAAASRAAVRRRARQTPSLTRLPPTRTTCPASDPPPHLLRDHEVFSSKPQTFRKKSWSLQQACCPRCVPPPDSRGVC</sequence>
<dbReference type="InterPro" id="IPR000210">
    <property type="entry name" value="BTB/POZ_dom"/>
</dbReference>
<dbReference type="Gene3D" id="3.30.710.10">
    <property type="entry name" value="Potassium Channel Kv1.1, Chain A"/>
    <property type="match status" value="1"/>
</dbReference>
<feature type="domain" description="BTB" evidence="3">
    <location>
        <begin position="23"/>
        <end position="90"/>
    </location>
</feature>
<dbReference type="Gene3D" id="1.25.40.420">
    <property type="match status" value="1"/>
</dbReference>
<dbReference type="PANTHER" id="PTHR46306">
    <property type="entry name" value="BTB/POZ DOMAIN-CONTAINING PROTEIN 9"/>
    <property type="match status" value="1"/>
</dbReference>
<dbReference type="FunFam" id="2.60.120.260:FF:000038">
    <property type="entry name" value="BTB/POZ domain-containing protein 9"/>
    <property type="match status" value="1"/>
</dbReference>
<dbReference type="Gene3D" id="2.60.120.260">
    <property type="entry name" value="Galactose-binding domain-like"/>
    <property type="match status" value="2"/>
</dbReference>